<evidence type="ECO:0000313" key="2">
    <source>
        <dbReference type="EMBL" id="AEW05459.1"/>
    </source>
</evidence>
<dbReference type="PATRIC" id="fig|679936.5.peg.2032"/>
<feature type="domain" description="Solute-binding protein family 5" evidence="1">
    <location>
        <begin position="77"/>
        <end position="245"/>
    </location>
</feature>
<dbReference type="GO" id="GO:0015833">
    <property type="term" value="P:peptide transport"/>
    <property type="evidence" value="ECO:0007669"/>
    <property type="project" value="TreeGrafter"/>
</dbReference>
<keyword evidence="3" id="KW-1185">Reference proteome</keyword>
<dbReference type="InterPro" id="IPR000914">
    <property type="entry name" value="SBP_5_dom"/>
</dbReference>
<dbReference type="GO" id="GO:1904680">
    <property type="term" value="F:peptide transmembrane transporter activity"/>
    <property type="evidence" value="ECO:0007669"/>
    <property type="project" value="TreeGrafter"/>
</dbReference>
<dbReference type="PANTHER" id="PTHR30290">
    <property type="entry name" value="PERIPLASMIC BINDING COMPONENT OF ABC TRANSPORTER"/>
    <property type="match status" value="1"/>
</dbReference>
<reference evidence="2 3" key="2">
    <citation type="journal article" date="2012" name="Stand. Genomic Sci.">
        <title>Complete genome sequence of the moderately thermophilic mineral-sulfide-oxidizing firmicute Sulfobacillus acidophilus type strain (NAL(T)).</title>
        <authorList>
            <person name="Anderson I."/>
            <person name="Chertkov O."/>
            <person name="Chen A."/>
            <person name="Saunders E."/>
            <person name="Lapidus A."/>
            <person name="Nolan M."/>
            <person name="Lucas S."/>
            <person name="Hammon N."/>
            <person name="Deshpande S."/>
            <person name="Cheng J.F."/>
            <person name="Han C."/>
            <person name="Tapia R."/>
            <person name="Goodwin L.A."/>
            <person name="Pitluck S."/>
            <person name="Liolios K."/>
            <person name="Pagani I."/>
            <person name="Ivanova N."/>
            <person name="Mikhailova N."/>
            <person name="Pati A."/>
            <person name="Palaniappan K."/>
            <person name="Land M."/>
            <person name="Pan C."/>
            <person name="Rohde M."/>
            <person name="Pukall R."/>
            <person name="Goker M."/>
            <person name="Detter J.C."/>
            <person name="Woyke T."/>
            <person name="Bristow J."/>
            <person name="Eisen J.A."/>
            <person name="Markowitz V."/>
            <person name="Hugenholtz P."/>
            <person name="Kyrpides N.C."/>
            <person name="Klenk H.P."/>
            <person name="Mavromatis K."/>
        </authorList>
    </citation>
    <scope>NUCLEOTIDE SEQUENCE [LARGE SCALE GENOMIC DNA]</scope>
    <source>
        <strain evidence="3">ATCC 700253 / DSM 10332 / NAL</strain>
    </source>
</reference>
<dbReference type="Proteomes" id="UP000005439">
    <property type="component" value="Chromosome"/>
</dbReference>
<dbReference type="InterPro" id="IPR039424">
    <property type="entry name" value="SBP_5"/>
</dbReference>
<protein>
    <submittedName>
        <fullName evidence="2">ABC-type transporter, periplasmic subunit</fullName>
    </submittedName>
</protein>
<dbReference type="SUPFAM" id="SSF53850">
    <property type="entry name" value="Periplasmic binding protein-like II"/>
    <property type="match status" value="1"/>
</dbReference>
<dbReference type="AlphaFoldDB" id="G8U1D9"/>
<dbReference type="STRING" id="679936.Sulac_1969"/>
<gene>
    <name evidence="2" type="ordered locus">Sulac_1969</name>
</gene>
<accession>G8U1D9</accession>
<dbReference type="PANTHER" id="PTHR30290:SF72">
    <property type="entry name" value="HTH-TYPE TRANSCRIPTIONAL REGULATOR SGRR"/>
    <property type="match status" value="1"/>
</dbReference>
<reference evidence="3" key="1">
    <citation type="submission" date="2011-12" db="EMBL/GenBank/DDBJ databases">
        <title>The complete genome of chromosome of Sulfobacillus acidophilus DSM 10332.</title>
        <authorList>
            <person name="Lucas S."/>
            <person name="Han J."/>
            <person name="Lapidus A."/>
            <person name="Bruce D."/>
            <person name="Goodwin L."/>
            <person name="Pitluck S."/>
            <person name="Peters L."/>
            <person name="Kyrpides N."/>
            <person name="Mavromatis K."/>
            <person name="Ivanova N."/>
            <person name="Mikhailova N."/>
            <person name="Chertkov O."/>
            <person name="Saunders E."/>
            <person name="Detter J.C."/>
            <person name="Tapia R."/>
            <person name="Han C."/>
            <person name="Land M."/>
            <person name="Hauser L."/>
            <person name="Markowitz V."/>
            <person name="Cheng J.-F."/>
            <person name="Hugenholtz P."/>
            <person name="Woyke T."/>
            <person name="Wu D."/>
            <person name="Pukall R."/>
            <person name="Gehrich-Schroeter G."/>
            <person name="Schneider S."/>
            <person name="Klenk H.-P."/>
            <person name="Eisen J.A."/>
        </authorList>
    </citation>
    <scope>NUCLEOTIDE SEQUENCE [LARGE SCALE GENOMIC DNA]</scope>
    <source>
        <strain evidence="3">ATCC 700253 / DSM 10332 / NAL</strain>
    </source>
</reference>
<organism evidence="2 3">
    <name type="scientific">Sulfobacillus acidophilus (strain ATCC 700253 / DSM 10332 / NAL)</name>
    <dbReference type="NCBI Taxonomy" id="679936"/>
    <lineage>
        <taxon>Bacteria</taxon>
        <taxon>Bacillati</taxon>
        <taxon>Bacillota</taxon>
        <taxon>Clostridia</taxon>
        <taxon>Eubacteriales</taxon>
        <taxon>Clostridiales Family XVII. Incertae Sedis</taxon>
        <taxon>Sulfobacillus</taxon>
    </lineage>
</organism>
<dbReference type="KEGG" id="sap:Sulac_1969"/>
<sequence>MKRIVTGWFVLTWGIMALVSGCGTPPLLHPPRLFHTEITIYTPPVTAISPLAAESVGDQAFCQMVYGTLVTLSPTGTPEPELANTWTMTDGGRVWLIHLNPYAKWWSGRPVAANDVVWSLALYRSRHLPWVSPALDQITAMRAVTPTEVLIHLNRPDPAFMVTSLSPLGHAWVLPAFLLDRLPPTKLDASDYLTNVNDLVGMGPFRPYRWSAAGIRWTANPHYFLGAPHVRQLHWVWRPSSLSTAQLAFIFDPSRRPPGFHEYRAPGYWALQPTHPTAFNQLKSLSTLIRQTVPPQLAVPQSGPIAHGVLYHGKSRGRPLVLSVAKPEGPLSWSIMSAVQALRAHGITVRWANAATVADYRLIWVPITPTESGARWATGAPLSFGLLFMRQTAAVTGVVADRWDWWYHVYAWRHVR</sequence>
<dbReference type="PROSITE" id="PS51257">
    <property type="entry name" value="PROKAR_LIPOPROTEIN"/>
    <property type="match status" value="1"/>
</dbReference>
<evidence type="ECO:0000313" key="3">
    <source>
        <dbReference type="Proteomes" id="UP000005439"/>
    </source>
</evidence>
<name>G8U1D9_SULAD</name>
<proteinExistence type="predicted"/>
<evidence type="ECO:0000259" key="1">
    <source>
        <dbReference type="Pfam" id="PF00496"/>
    </source>
</evidence>
<dbReference type="Gene3D" id="3.40.190.10">
    <property type="entry name" value="Periplasmic binding protein-like II"/>
    <property type="match status" value="1"/>
</dbReference>
<dbReference type="Pfam" id="PF00496">
    <property type="entry name" value="SBP_bac_5"/>
    <property type="match status" value="1"/>
</dbReference>
<dbReference type="EMBL" id="CP003179">
    <property type="protein sequence ID" value="AEW05459.1"/>
    <property type="molecule type" value="Genomic_DNA"/>
</dbReference>
<dbReference type="HOGENOM" id="CLU_660429_0_0_9"/>